<dbReference type="AlphaFoldDB" id="A0A542DVP8"/>
<keyword evidence="1" id="KW-0812">Transmembrane</keyword>
<comment type="caution">
    <text evidence="2">The sequence shown here is derived from an EMBL/GenBank/DDBJ whole genome shotgun (WGS) entry which is preliminary data.</text>
</comment>
<accession>A0A542DVP8</accession>
<proteinExistence type="predicted"/>
<sequence>MSSTRRSPLLGVLALVAVALQLAALYWPRVTIEGPTTWTDKLVHPAIFALPLVLVSLWWGRWRPVLLVLLVHAPVSELVQHYVLPHRDGDVLDALTDVAGLVVGLLVLALVARVRRSRGRTRAAALVD</sequence>
<evidence type="ECO:0000256" key="1">
    <source>
        <dbReference type="SAM" id="Phobius"/>
    </source>
</evidence>
<dbReference type="EMBL" id="VFMN01000001">
    <property type="protein sequence ID" value="TQJ07179.1"/>
    <property type="molecule type" value="Genomic_DNA"/>
</dbReference>
<dbReference type="Proteomes" id="UP000317893">
    <property type="component" value="Unassembled WGS sequence"/>
</dbReference>
<name>A0A542DVP8_9MICO</name>
<feature type="transmembrane region" description="Helical" evidence="1">
    <location>
        <begin position="66"/>
        <end position="83"/>
    </location>
</feature>
<evidence type="ECO:0000313" key="2">
    <source>
        <dbReference type="EMBL" id="TQJ07179.1"/>
    </source>
</evidence>
<evidence type="ECO:0000313" key="3">
    <source>
        <dbReference type="Proteomes" id="UP000317893"/>
    </source>
</evidence>
<protein>
    <recommendedName>
        <fullName evidence="4">VanZ like protein</fullName>
    </recommendedName>
</protein>
<keyword evidence="1" id="KW-1133">Transmembrane helix</keyword>
<reference evidence="2 3" key="1">
    <citation type="submission" date="2019-06" db="EMBL/GenBank/DDBJ databases">
        <title>Sequencing the genomes of 1000 actinobacteria strains.</title>
        <authorList>
            <person name="Klenk H.-P."/>
        </authorList>
    </citation>
    <scope>NUCLEOTIDE SEQUENCE [LARGE SCALE GENOMIC DNA]</scope>
    <source>
        <strain evidence="2 3">DSM 18607</strain>
    </source>
</reference>
<dbReference type="RefSeq" id="WP_170185525.1">
    <property type="nucleotide sequence ID" value="NZ_BAAAPR010000018.1"/>
</dbReference>
<feature type="transmembrane region" description="Helical" evidence="1">
    <location>
        <begin position="41"/>
        <end position="59"/>
    </location>
</feature>
<feature type="transmembrane region" description="Helical" evidence="1">
    <location>
        <begin position="95"/>
        <end position="112"/>
    </location>
</feature>
<keyword evidence="1" id="KW-0472">Membrane</keyword>
<gene>
    <name evidence="2" type="ORF">FB458_0232</name>
</gene>
<organism evidence="2 3">
    <name type="scientific">Lapillicoccus jejuensis</name>
    <dbReference type="NCBI Taxonomy" id="402171"/>
    <lineage>
        <taxon>Bacteria</taxon>
        <taxon>Bacillati</taxon>
        <taxon>Actinomycetota</taxon>
        <taxon>Actinomycetes</taxon>
        <taxon>Micrococcales</taxon>
        <taxon>Intrasporangiaceae</taxon>
        <taxon>Lapillicoccus</taxon>
    </lineage>
</organism>
<evidence type="ECO:0008006" key="4">
    <source>
        <dbReference type="Google" id="ProtNLM"/>
    </source>
</evidence>
<keyword evidence="3" id="KW-1185">Reference proteome</keyword>